<feature type="transmembrane region" description="Helical" evidence="5">
    <location>
        <begin position="41"/>
        <end position="61"/>
    </location>
</feature>
<feature type="transmembrane region" description="Helical" evidence="5">
    <location>
        <begin position="6"/>
        <end position="34"/>
    </location>
</feature>
<proteinExistence type="inferred from homology"/>
<comment type="similarity">
    <text evidence="5">Belongs to the 4-toluene sulfonate uptake permease (TSUP) (TC 2.A.102) family.</text>
</comment>
<comment type="subcellular location">
    <subcellularLocation>
        <location evidence="5">Cell membrane</location>
        <topology evidence="5">Multi-pass membrane protein</topology>
    </subcellularLocation>
    <subcellularLocation>
        <location evidence="1">Membrane</location>
        <topology evidence="1">Multi-pass membrane protein</topology>
    </subcellularLocation>
</comment>
<dbReference type="Proteomes" id="UP000228859">
    <property type="component" value="Unassembled WGS sequence"/>
</dbReference>
<dbReference type="Pfam" id="PF01925">
    <property type="entry name" value="TauE"/>
    <property type="match status" value="1"/>
</dbReference>
<protein>
    <recommendedName>
        <fullName evidence="5">Probable membrane transporter protein</fullName>
    </recommendedName>
</protein>
<feature type="transmembrane region" description="Helical" evidence="5">
    <location>
        <begin position="129"/>
        <end position="157"/>
    </location>
</feature>
<dbReference type="EMBL" id="DLUI01000133">
    <property type="protein sequence ID" value="DAB37796.1"/>
    <property type="molecule type" value="Genomic_DNA"/>
</dbReference>
<keyword evidence="3 5" id="KW-1133">Transmembrane helix</keyword>
<dbReference type="PANTHER" id="PTHR43701:SF2">
    <property type="entry name" value="MEMBRANE TRANSPORTER PROTEIN YJNA-RELATED"/>
    <property type="match status" value="1"/>
</dbReference>
<keyword evidence="2 5" id="KW-0812">Transmembrane</keyword>
<feature type="transmembrane region" description="Helical" evidence="5">
    <location>
        <begin position="169"/>
        <end position="190"/>
    </location>
</feature>
<evidence type="ECO:0000256" key="3">
    <source>
        <dbReference type="ARBA" id="ARBA00022989"/>
    </source>
</evidence>
<evidence type="ECO:0000256" key="4">
    <source>
        <dbReference type="ARBA" id="ARBA00023136"/>
    </source>
</evidence>
<keyword evidence="4 5" id="KW-0472">Membrane</keyword>
<dbReference type="PANTHER" id="PTHR43701">
    <property type="entry name" value="MEMBRANE TRANSPORTER PROTEIN MJ0441-RELATED"/>
    <property type="match status" value="1"/>
</dbReference>
<feature type="transmembrane region" description="Helical" evidence="5">
    <location>
        <begin position="196"/>
        <end position="214"/>
    </location>
</feature>
<accession>A0A2D3WHN5</accession>
<comment type="caution">
    <text evidence="6">The sequence shown here is derived from an EMBL/GenBank/DDBJ whole genome shotgun (WGS) entry which is preliminary data.</text>
</comment>
<dbReference type="GO" id="GO:0005886">
    <property type="term" value="C:plasma membrane"/>
    <property type="evidence" value="ECO:0007669"/>
    <property type="project" value="UniProtKB-SubCell"/>
</dbReference>
<evidence type="ECO:0000256" key="5">
    <source>
        <dbReference type="RuleBase" id="RU363041"/>
    </source>
</evidence>
<evidence type="ECO:0000256" key="1">
    <source>
        <dbReference type="ARBA" id="ARBA00004141"/>
    </source>
</evidence>
<organism evidence="6 7">
    <name type="scientific">Sulfuricurvum kujiense</name>
    <dbReference type="NCBI Taxonomy" id="148813"/>
    <lineage>
        <taxon>Bacteria</taxon>
        <taxon>Pseudomonadati</taxon>
        <taxon>Campylobacterota</taxon>
        <taxon>Epsilonproteobacteria</taxon>
        <taxon>Campylobacterales</taxon>
        <taxon>Sulfurimonadaceae</taxon>
        <taxon>Sulfuricurvum</taxon>
    </lineage>
</organism>
<evidence type="ECO:0000313" key="7">
    <source>
        <dbReference type="Proteomes" id="UP000228859"/>
    </source>
</evidence>
<sequence>MTIELILLGISVGILSGFFGIGGGTVSVPILLYMGFGIKEAIGISVTQMVAGSLMAAWIHHKNQTYVVRDVKYFGYGGVLGAMAGAFLVKLLNENLLEWFFLSIVAFTLGRLALSNPAPTKAEVVNRPLYTVIGSAIGVFSGMLGVGGSILMTPILVSFMGFPLKKASAVGLFFVMFTSISAFVTLFWLGMINAQAGFVVAFSSIVGIIVGIWLLHRIKVTHYKRVLVFFYCLIFAITAYKLIAG</sequence>
<name>A0A2D3WHN5_9BACT</name>
<dbReference type="InterPro" id="IPR002781">
    <property type="entry name" value="TM_pro_TauE-like"/>
</dbReference>
<evidence type="ECO:0000256" key="2">
    <source>
        <dbReference type="ARBA" id="ARBA00022692"/>
    </source>
</evidence>
<feature type="transmembrane region" description="Helical" evidence="5">
    <location>
        <begin position="73"/>
        <end position="89"/>
    </location>
</feature>
<keyword evidence="5" id="KW-1003">Cell membrane</keyword>
<dbReference type="InterPro" id="IPR051598">
    <property type="entry name" value="TSUP/Inactive_protease-like"/>
</dbReference>
<dbReference type="RefSeq" id="WP_294896767.1">
    <property type="nucleotide sequence ID" value="NZ_DLUI01000133.1"/>
</dbReference>
<feature type="transmembrane region" description="Helical" evidence="5">
    <location>
        <begin position="226"/>
        <end position="243"/>
    </location>
</feature>
<gene>
    <name evidence="6" type="ORF">CFH83_09325</name>
</gene>
<feature type="transmembrane region" description="Helical" evidence="5">
    <location>
        <begin position="96"/>
        <end position="114"/>
    </location>
</feature>
<reference evidence="6 7" key="1">
    <citation type="journal article" date="2017" name="Front. Microbiol.">
        <title>Comparative Genomic Analysis of the Class Epsilonproteobacteria and Proposed Reclassification to Epsilonbacteraeota (phyl. nov.).</title>
        <authorList>
            <person name="Waite D.W."/>
            <person name="Vanwonterghem I."/>
            <person name="Rinke C."/>
            <person name="Parks D.H."/>
            <person name="Zhang Y."/>
            <person name="Takai K."/>
            <person name="Sievert S.M."/>
            <person name="Simon J."/>
            <person name="Campbell B.J."/>
            <person name="Hanson T.E."/>
            <person name="Woyke T."/>
            <person name="Klotz M.G."/>
            <person name="Hugenholtz P."/>
        </authorList>
    </citation>
    <scope>NUCLEOTIDE SEQUENCE [LARGE SCALE GENOMIC DNA]</scope>
    <source>
        <strain evidence="6">UBA12443</strain>
    </source>
</reference>
<dbReference type="AlphaFoldDB" id="A0A2D3WHN5"/>
<evidence type="ECO:0000313" key="6">
    <source>
        <dbReference type="EMBL" id="DAB37796.1"/>
    </source>
</evidence>